<feature type="signal peptide" evidence="2">
    <location>
        <begin position="1"/>
        <end position="25"/>
    </location>
</feature>
<keyword evidence="1" id="KW-0472">Membrane</keyword>
<dbReference type="SMART" id="SM00408">
    <property type="entry name" value="IGc2"/>
    <property type="match status" value="1"/>
</dbReference>
<keyword evidence="1" id="KW-0812">Transmembrane</keyword>
<gene>
    <name evidence="4" type="ORF">OCBIM_22036795mg</name>
</gene>
<keyword evidence="1" id="KW-1133">Transmembrane helix</keyword>
<dbReference type="SUPFAM" id="SSF48726">
    <property type="entry name" value="Immunoglobulin"/>
    <property type="match status" value="1"/>
</dbReference>
<keyword evidence="2" id="KW-0732">Signal</keyword>
<evidence type="ECO:0000313" key="4">
    <source>
        <dbReference type="EMBL" id="KOF95939.1"/>
    </source>
</evidence>
<dbReference type="InterPro" id="IPR036179">
    <property type="entry name" value="Ig-like_dom_sf"/>
</dbReference>
<dbReference type="Pfam" id="PF13927">
    <property type="entry name" value="Ig_3"/>
    <property type="match status" value="1"/>
</dbReference>
<organism evidence="4">
    <name type="scientific">Octopus bimaculoides</name>
    <name type="common">California two-spotted octopus</name>
    <dbReference type="NCBI Taxonomy" id="37653"/>
    <lineage>
        <taxon>Eukaryota</taxon>
        <taxon>Metazoa</taxon>
        <taxon>Spiralia</taxon>
        <taxon>Lophotrochozoa</taxon>
        <taxon>Mollusca</taxon>
        <taxon>Cephalopoda</taxon>
        <taxon>Coleoidea</taxon>
        <taxon>Octopodiformes</taxon>
        <taxon>Octopoda</taxon>
        <taxon>Incirrata</taxon>
        <taxon>Octopodidae</taxon>
        <taxon>Octopus</taxon>
    </lineage>
</organism>
<evidence type="ECO:0000256" key="1">
    <source>
        <dbReference type="SAM" id="Phobius"/>
    </source>
</evidence>
<reference evidence="4" key="1">
    <citation type="submission" date="2015-07" db="EMBL/GenBank/DDBJ databases">
        <title>MeaNS - Measles Nucleotide Surveillance Program.</title>
        <authorList>
            <person name="Tran T."/>
            <person name="Druce J."/>
        </authorList>
    </citation>
    <scope>NUCLEOTIDE SEQUENCE</scope>
    <source>
        <strain evidence="4">UCB-OBI-ISO-001</strain>
        <tissue evidence="4">Gonad</tissue>
    </source>
</reference>
<name>A0A0L8I3M4_OCTBM</name>
<dbReference type="PROSITE" id="PS50835">
    <property type="entry name" value="IG_LIKE"/>
    <property type="match status" value="1"/>
</dbReference>
<sequence length="166" mass="19039">MSTDSRLLVILCIAIITIVFKASEATETHSTDIKIEPFPHPQEQGKSLKYECSLPHKENITWLLPNGTRVDEFDGNHIEQISNTLFIRNATVQDSGSYTCLQAETMIKATVNVIIYIKYDYFKEGLIIVGINCSLLLIIFTCYIVRFIRSYRRKYQQAPTDLNENI</sequence>
<dbReference type="InterPro" id="IPR003598">
    <property type="entry name" value="Ig_sub2"/>
</dbReference>
<dbReference type="EMBL" id="KQ416657">
    <property type="protein sequence ID" value="KOF95939.1"/>
    <property type="molecule type" value="Genomic_DNA"/>
</dbReference>
<feature type="chain" id="PRO_5005584158" description="Ig-like domain-containing protein" evidence="2">
    <location>
        <begin position="26"/>
        <end position="166"/>
    </location>
</feature>
<protein>
    <recommendedName>
        <fullName evidence="3">Ig-like domain-containing protein</fullName>
    </recommendedName>
</protein>
<dbReference type="InterPro" id="IPR013783">
    <property type="entry name" value="Ig-like_fold"/>
</dbReference>
<proteinExistence type="predicted"/>
<feature type="transmembrane region" description="Helical" evidence="1">
    <location>
        <begin position="126"/>
        <end position="145"/>
    </location>
</feature>
<evidence type="ECO:0000256" key="2">
    <source>
        <dbReference type="SAM" id="SignalP"/>
    </source>
</evidence>
<dbReference type="Gene3D" id="2.60.40.10">
    <property type="entry name" value="Immunoglobulins"/>
    <property type="match status" value="1"/>
</dbReference>
<accession>A0A0L8I3M4</accession>
<dbReference type="SMART" id="SM00409">
    <property type="entry name" value="IG"/>
    <property type="match status" value="1"/>
</dbReference>
<dbReference type="InterPro" id="IPR003599">
    <property type="entry name" value="Ig_sub"/>
</dbReference>
<dbReference type="InterPro" id="IPR007110">
    <property type="entry name" value="Ig-like_dom"/>
</dbReference>
<feature type="domain" description="Ig-like" evidence="3">
    <location>
        <begin position="59"/>
        <end position="112"/>
    </location>
</feature>
<dbReference type="AlphaFoldDB" id="A0A0L8I3M4"/>
<evidence type="ECO:0000259" key="3">
    <source>
        <dbReference type="PROSITE" id="PS50835"/>
    </source>
</evidence>